<organism evidence="1 2">
    <name type="scientific">Winogradskyella poriferorum</name>
    <dbReference type="NCBI Taxonomy" id="307627"/>
    <lineage>
        <taxon>Bacteria</taxon>
        <taxon>Pseudomonadati</taxon>
        <taxon>Bacteroidota</taxon>
        <taxon>Flavobacteriia</taxon>
        <taxon>Flavobacteriales</taxon>
        <taxon>Flavobacteriaceae</taxon>
        <taxon>Winogradskyella</taxon>
    </lineage>
</organism>
<dbReference type="Proteomes" id="UP001356704">
    <property type="component" value="Unassembled WGS sequence"/>
</dbReference>
<accession>A0ABU7W786</accession>
<reference evidence="1 2" key="1">
    <citation type="submission" date="2024-02" db="EMBL/GenBank/DDBJ databases">
        <title>Winogradskyella poriferorum JCM 12885.</title>
        <authorList>
            <person name="Zhang D.-F."/>
            <person name="Fu Z.-Y."/>
        </authorList>
    </citation>
    <scope>NUCLEOTIDE SEQUENCE [LARGE SCALE GENOMIC DNA]</scope>
    <source>
        <strain evidence="1 2">JCM 12885</strain>
    </source>
</reference>
<name>A0ABU7W786_9FLAO</name>
<gene>
    <name evidence="1" type="ORF">V1468_10100</name>
</gene>
<dbReference type="Gene3D" id="3.30.1150.10">
    <property type="match status" value="1"/>
</dbReference>
<sequence>MESELIIKINAVQEQIMAQGNITENEEQALLSLCSIVSHNDGLANYDSNDRMVLKDVELAPIYKGCEELSIEETRKCFNNKISTFVEQEFNLSLSKDLKLSEPKHVDAFFIINENGKVTGMKVRDAEVTIQAEVLRVLRKIPEMKPAIHKGKPVSVLCSIIIKYGNEIEVDVHYIPEIPDDLELNN</sequence>
<evidence type="ECO:0000313" key="2">
    <source>
        <dbReference type="Proteomes" id="UP001356704"/>
    </source>
</evidence>
<dbReference type="RefSeq" id="WP_331810123.1">
    <property type="nucleotide sequence ID" value="NZ_JAZHOU010000003.1"/>
</dbReference>
<dbReference type="EMBL" id="JAZHOU010000003">
    <property type="protein sequence ID" value="MEF3079358.1"/>
    <property type="molecule type" value="Genomic_DNA"/>
</dbReference>
<keyword evidence="2" id="KW-1185">Reference proteome</keyword>
<evidence type="ECO:0000313" key="1">
    <source>
        <dbReference type="EMBL" id="MEF3079358.1"/>
    </source>
</evidence>
<proteinExistence type="predicted"/>
<comment type="caution">
    <text evidence="1">The sequence shown here is derived from an EMBL/GenBank/DDBJ whole genome shotgun (WGS) entry which is preliminary data.</text>
</comment>
<protein>
    <recommendedName>
        <fullName evidence="3">TonB C-terminal domain-containing protein</fullName>
    </recommendedName>
</protein>
<evidence type="ECO:0008006" key="3">
    <source>
        <dbReference type="Google" id="ProtNLM"/>
    </source>
</evidence>
<dbReference type="SUPFAM" id="SSF74653">
    <property type="entry name" value="TolA/TonB C-terminal domain"/>
    <property type="match status" value="1"/>
</dbReference>